<protein>
    <submittedName>
        <fullName evidence="3">Uncharacterized protein</fullName>
    </submittedName>
</protein>
<gene>
    <name evidence="3" type="ORF">EYC80_000290</name>
</gene>
<organism evidence="3 4">
    <name type="scientific">Monilinia laxa</name>
    <name type="common">Brown rot fungus</name>
    <name type="synonym">Sclerotinia laxa</name>
    <dbReference type="NCBI Taxonomy" id="61186"/>
    <lineage>
        <taxon>Eukaryota</taxon>
        <taxon>Fungi</taxon>
        <taxon>Dikarya</taxon>
        <taxon>Ascomycota</taxon>
        <taxon>Pezizomycotina</taxon>
        <taxon>Leotiomycetes</taxon>
        <taxon>Helotiales</taxon>
        <taxon>Sclerotiniaceae</taxon>
        <taxon>Monilinia</taxon>
    </lineage>
</organism>
<dbReference type="PANTHER" id="PTHR37544:SF3">
    <property type="entry name" value="SPRAY"/>
    <property type="match status" value="1"/>
</dbReference>
<feature type="transmembrane region" description="Helical" evidence="2">
    <location>
        <begin position="587"/>
        <end position="607"/>
    </location>
</feature>
<feature type="region of interest" description="Disordered" evidence="1">
    <location>
        <begin position="669"/>
        <end position="699"/>
    </location>
</feature>
<accession>A0A5N6KA65</accession>
<dbReference type="OrthoDB" id="5428901at2759"/>
<feature type="transmembrane region" description="Helical" evidence="2">
    <location>
        <begin position="468"/>
        <end position="486"/>
    </location>
</feature>
<feature type="transmembrane region" description="Helical" evidence="2">
    <location>
        <begin position="536"/>
        <end position="562"/>
    </location>
</feature>
<evidence type="ECO:0000256" key="2">
    <source>
        <dbReference type="SAM" id="Phobius"/>
    </source>
</evidence>
<dbReference type="Proteomes" id="UP000326757">
    <property type="component" value="Unassembled WGS sequence"/>
</dbReference>
<comment type="caution">
    <text evidence="3">The sequence shown here is derived from an EMBL/GenBank/DDBJ whole genome shotgun (WGS) entry which is preliminary data.</text>
</comment>
<keyword evidence="4" id="KW-1185">Reference proteome</keyword>
<name>A0A5N6KA65_MONLA</name>
<evidence type="ECO:0000313" key="3">
    <source>
        <dbReference type="EMBL" id="KAB8300053.1"/>
    </source>
</evidence>
<feature type="region of interest" description="Disordered" evidence="1">
    <location>
        <begin position="158"/>
        <end position="179"/>
    </location>
</feature>
<feature type="transmembrane region" description="Helical" evidence="2">
    <location>
        <begin position="21"/>
        <end position="41"/>
    </location>
</feature>
<reference evidence="3 4" key="1">
    <citation type="submission" date="2019-06" db="EMBL/GenBank/DDBJ databases">
        <title>Genome Sequence of the Brown Rot Fungal Pathogen Monilinia laxa.</title>
        <authorList>
            <person name="De Miccolis Angelini R.M."/>
            <person name="Landi L."/>
            <person name="Abate D."/>
            <person name="Pollastro S."/>
            <person name="Romanazzi G."/>
            <person name="Faretra F."/>
        </authorList>
    </citation>
    <scope>NUCLEOTIDE SEQUENCE [LARGE SCALE GENOMIC DNA]</scope>
    <source>
        <strain evidence="3 4">Mlax316</strain>
    </source>
</reference>
<dbReference type="InterPro" id="IPR021840">
    <property type="entry name" value="DUF3433"/>
</dbReference>
<keyword evidence="2" id="KW-0472">Membrane</keyword>
<evidence type="ECO:0000256" key="1">
    <source>
        <dbReference type="SAM" id="MobiDB-lite"/>
    </source>
</evidence>
<dbReference type="AlphaFoldDB" id="A0A5N6KA65"/>
<dbReference type="PANTHER" id="PTHR37544">
    <property type="entry name" value="SPRAY-RELATED"/>
    <property type="match status" value="1"/>
</dbReference>
<dbReference type="EMBL" id="VIGI01000005">
    <property type="protein sequence ID" value="KAB8300053.1"/>
    <property type="molecule type" value="Genomic_DNA"/>
</dbReference>
<proteinExistence type="predicted"/>
<sequence length="699" mass="76012">MRPFRRIHLLPSKNKYYRPHATRTESLLILLIITLLIIGLLEYSCHVIPQHSGFGSTAEEFVNMTRSKLEARGGNEYRRAAAEPSLSSATTSTPLVPVLVPSDSTYSTPRTSPAGFTIDSTTVPLTAAGSSYLTPKETTTLPESTLFIATHLTPSSLQSVEVTDPTPETSTSVRATYLTPGTDTSAPIVPFAPDSTYLSPGTGSVAKTDGTYMTPDPTIPLPSTSAPGMVIPSSKTTTPSPIVLIPTVSITSDYTSTITVPSSSISNAGPPPVVVPVTSNYISTITAPPPSNPNNAPSPIVVPITSDYISTITIFNPTASNKRLSSNEPETKVNTPIFKSDQKVSDATSVKLITLTSSVIDSDGSFAELTTITSSSLVHLFPSTTNMPQNEPTTSNPTSALIETNPADSSMLVIVSTFRSVYESTIFPTSSDIIVDKPVATSANSSGTFIYHSNGNVTAPDQITYRQYLIASFLPLFLAIFYAIPWRIMENTVRYMEPFYQFRPFSHYTESQAIHLDYESSSTFIIPFKSISRKHFTMFASSLISIIILVIAPIASQVMIIFESNYCEGTGLTTCDSWGIYPSFARMLEGLLSAIVVLILFLIFAGLRRDTGVYSEPLSLIGLAVIYIKTPLSFQAADNNSGLREDRSRIAVQNYTSLLAHEAETTQATQSSTLLRSKRRERYEKDKSYQRYGTKSRFD</sequence>
<dbReference type="Pfam" id="PF11915">
    <property type="entry name" value="DUF3433"/>
    <property type="match status" value="1"/>
</dbReference>
<keyword evidence="2" id="KW-1133">Transmembrane helix</keyword>
<keyword evidence="2" id="KW-0812">Transmembrane</keyword>
<evidence type="ECO:0000313" key="4">
    <source>
        <dbReference type="Proteomes" id="UP000326757"/>
    </source>
</evidence>